<dbReference type="InterPro" id="IPR001173">
    <property type="entry name" value="Glyco_trans_2-like"/>
</dbReference>
<keyword evidence="2" id="KW-0808">Transferase</keyword>
<dbReference type="EMBL" id="JAOVZO020000001">
    <property type="protein sequence ID" value="MDC8011092.1"/>
    <property type="molecule type" value="Genomic_DNA"/>
</dbReference>
<feature type="domain" description="Glycosyltransferase 2-like" evidence="1">
    <location>
        <begin position="799"/>
        <end position="977"/>
    </location>
</feature>
<name>A0A9X3YFS3_9GAMM</name>
<dbReference type="InterPro" id="IPR029044">
    <property type="entry name" value="Nucleotide-diphossugar_trans"/>
</dbReference>
<dbReference type="PANTHER" id="PTHR43179:SF7">
    <property type="entry name" value="RHAMNOSYLTRANSFERASE WBBL"/>
    <property type="match status" value="1"/>
</dbReference>
<sequence>MSKLYLRRHGDHYSERHVVVGDAVACANGTRTRFAVDSANELVSVRFDPTAEAGVYSILGVCWRDPDSGEELVRYETSGPGVGAVGGVRLPRTADQPLAFWAIDQDPYLELVWPAEIRARRAPVALDVEWMHETMSETESAQIGLHLLGVDRDQLLAGSSETEHRRETESPEADRLRRAQIDTERRLGEAEYHLAQLSAAQDQSTIEFDARTDGLLRQMEGLTHELLSAFEARTQAERETTLQALQEERASMRGELDALRRAFAAVEHALAQTTAKQVHQQNEFASLLARLNAPSGWRRARNGAIAFVRHLRRNVGALLDLWRVHRFAAQPLGDVAAVATQDGATVWRSSGEDPRFLLVAKSAGMPSSGWYSLRARIDLADTTALVEPSLYVDYGSGMGEAGKIVLRFDPLQSSQCVLVKFEGDVRSLRFDPSTQPCAFSLGDFRLRKLSAIEAALRLAGPTLAQLRRSPRHLSMAFGDAYKAWRRGGIAEVESRLRALHEDRQRDLGYANWVARFDTLSVEDLERLAAAVARMPRRPKISILVPVYNTPERWLRRCIESVLEQAYGEWQLCLADDASTQPHVRPILREYAARDARIRLALRETNGHISAASNSALEIADGDYVALLDHDDELRPHSLYLVAQRLVEDPELGLVYTDEDKLDEQGRRYDPYFKPDWNPALFHSQNYLSHLSVYRASLVREAGGFRLGYEGSQDYDLALRCIERLRPGQIAHIPHVLYHWRSVAGSTARAGSEKNYTHDASQRALQDHFARVGEAAAVELTDKGYFRSRYALPDPLPLVSLIVPTRDKVELLRMCVDGLLDRTDYPALEILVVDNQSSEPATLAYFDRLKNEPRVRILPYDRPFNFSALNNFAAAQARGDVIGLINNDIEVIDPGWLRELVAYAVRDDVGAVGAKLYYPDDRIQHAGVVVGFGGVAGHSYQRMPRACAGQMNRANLVQNLSSVTAACLLLRRDVYEKVGGLDEGLSVAFNDIDFCLRILQLGLRIVWTPHAELYHHESASRGYEDSPEKLARFHREIRFMQERWGERLLADPAYNPNLSLDTEPFELAWPPRASYAFRSGAGEP</sequence>
<keyword evidence="3" id="KW-1185">Reference proteome</keyword>
<proteinExistence type="predicted"/>
<evidence type="ECO:0000259" key="1">
    <source>
        <dbReference type="Pfam" id="PF00535"/>
    </source>
</evidence>
<dbReference type="SUPFAM" id="SSF53448">
    <property type="entry name" value="Nucleotide-diphospho-sugar transferases"/>
    <property type="match status" value="2"/>
</dbReference>
<gene>
    <name evidence="2" type="ORF">OD750_000870</name>
</gene>
<dbReference type="GO" id="GO:0016757">
    <property type="term" value="F:glycosyltransferase activity"/>
    <property type="evidence" value="ECO:0007669"/>
    <property type="project" value="UniProtKB-KW"/>
</dbReference>
<feature type="domain" description="Glycosyltransferase 2-like" evidence="1">
    <location>
        <begin position="541"/>
        <end position="698"/>
    </location>
</feature>
<dbReference type="RefSeq" id="WP_263544510.1">
    <property type="nucleotide sequence ID" value="NZ_JAOVZO020000001.1"/>
</dbReference>
<dbReference type="Gene3D" id="3.90.550.10">
    <property type="entry name" value="Spore Coat Polysaccharide Biosynthesis Protein SpsA, Chain A"/>
    <property type="match status" value="2"/>
</dbReference>
<comment type="caution">
    <text evidence="2">The sequence shown here is derived from an EMBL/GenBank/DDBJ whole genome shotgun (WGS) entry which is preliminary data.</text>
</comment>
<dbReference type="AlphaFoldDB" id="A0A9X3YFS3"/>
<accession>A0A9X3YFS3</accession>
<organism evidence="2 3">
    <name type="scientific">Tahibacter soli</name>
    <dbReference type="NCBI Taxonomy" id="2983605"/>
    <lineage>
        <taxon>Bacteria</taxon>
        <taxon>Pseudomonadati</taxon>
        <taxon>Pseudomonadota</taxon>
        <taxon>Gammaproteobacteria</taxon>
        <taxon>Lysobacterales</taxon>
        <taxon>Rhodanobacteraceae</taxon>
        <taxon>Tahibacter</taxon>
    </lineage>
</organism>
<evidence type="ECO:0000313" key="2">
    <source>
        <dbReference type="EMBL" id="MDC8011092.1"/>
    </source>
</evidence>
<protein>
    <submittedName>
        <fullName evidence="2">Glycosyltransferase</fullName>
        <ecNumber evidence="2">2.4.-.-</ecNumber>
    </submittedName>
</protein>
<dbReference type="CDD" id="cd04184">
    <property type="entry name" value="GT2_RfbC_Mx_like"/>
    <property type="match status" value="1"/>
</dbReference>
<dbReference type="Pfam" id="PF00535">
    <property type="entry name" value="Glycos_transf_2"/>
    <property type="match status" value="2"/>
</dbReference>
<reference evidence="2" key="1">
    <citation type="submission" date="2023-02" db="EMBL/GenBank/DDBJ databases">
        <title>Tahibacter soli sp. nov. isolated from soil.</title>
        <authorList>
            <person name="Baek J.H."/>
            <person name="Lee J.K."/>
            <person name="Choi D.G."/>
            <person name="Jeon C.O."/>
        </authorList>
    </citation>
    <scope>NUCLEOTIDE SEQUENCE</scope>
    <source>
        <strain evidence="2">BL</strain>
    </source>
</reference>
<dbReference type="PANTHER" id="PTHR43179">
    <property type="entry name" value="RHAMNOSYLTRANSFERASE WBBL"/>
    <property type="match status" value="1"/>
</dbReference>
<dbReference type="Proteomes" id="UP001139971">
    <property type="component" value="Unassembled WGS sequence"/>
</dbReference>
<dbReference type="EC" id="2.4.-.-" evidence="2"/>
<keyword evidence="2" id="KW-0328">Glycosyltransferase</keyword>
<evidence type="ECO:0000313" key="3">
    <source>
        <dbReference type="Proteomes" id="UP001139971"/>
    </source>
</evidence>
<dbReference type="CDD" id="cd04186">
    <property type="entry name" value="GT_2_like_c"/>
    <property type="match status" value="1"/>
</dbReference>